<dbReference type="Proteomes" id="UP001596460">
    <property type="component" value="Unassembled WGS sequence"/>
</dbReference>
<comment type="caution">
    <text evidence="9">The sequence shown here is derived from an EMBL/GenBank/DDBJ whole genome shotgun (WGS) entry which is preliminary data.</text>
</comment>
<keyword evidence="3" id="KW-1003">Cell membrane</keyword>
<dbReference type="SUPFAM" id="SSF161098">
    <property type="entry name" value="MetI-like"/>
    <property type="match status" value="1"/>
</dbReference>
<feature type="transmembrane region" description="Helical" evidence="7">
    <location>
        <begin position="31"/>
        <end position="55"/>
    </location>
</feature>
<name>A0ABD5XHE7_9EURY</name>
<reference evidence="9 10" key="1">
    <citation type="journal article" date="2019" name="Int. J. Syst. Evol. Microbiol.">
        <title>The Global Catalogue of Microorganisms (GCM) 10K type strain sequencing project: providing services to taxonomists for standard genome sequencing and annotation.</title>
        <authorList>
            <consortium name="The Broad Institute Genomics Platform"/>
            <consortium name="The Broad Institute Genome Sequencing Center for Infectious Disease"/>
            <person name="Wu L."/>
            <person name="Ma J."/>
        </authorList>
    </citation>
    <scope>NUCLEOTIDE SEQUENCE [LARGE SCALE GENOMIC DNA]</scope>
    <source>
        <strain evidence="9 10">DSM 26526</strain>
    </source>
</reference>
<gene>
    <name evidence="9" type="ORF">ACFQI8_15035</name>
</gene>
<keyword evidence="10" id="KW-1185">Reference proteome</keyword>
<evidence type="ECO:0000256" key="1">
    <source>
        <dbReference type="ARBA" id="ARBA00004651"/>
    </source>
</evidence>
<accession>A0ABD5XHE7</accession>
<evidence type="ECO:0000313" key="9">
    <source>
        <dbReference type="EMBL" id="MFC7130695.1"/>
    </source>
</evidence>
<feature type="transmembrane region" description="Helical" evidence="7">
    <location>
        <begin position="88"/>
        <end position="114"/>
    </location>
</feature>
<keyword evidence="2 7" id="KW-0813">Transport</keyword>
<dbReference type="PROSITE" id="PS50928">
    <property type="entry name" value="ABC_TM1"/>
    <property type="match status" value="1"/>
</dbReference>
<keyword evidence="4 7" id="KW-0812">Transmembrane</keyword>
<dbReference type="GO" id="GO:0005886">
    <property type="term" value="C:plasma membrane"/>
    <property type="evidence" value="ECO:0007669"/>
    <property type="project" value="UniProtKB-SubCell"/>
</dbReference>
<proteinExistence type="inferred from homology"/>
<feature type="transmembrane region" description="Helical" evidence="7">
    <location>
        <begin position="237"/>
        <end position="257"/>
    </location>
</feature>
<evidence type="ECO:0000256" key="2">
    <source>
        <dbReference type="ARBA" id="ARBA00022448"/>
    </source>
</evidence>
<evidence type="ECO:0000256" key="4">
    <source>
        <dbReference type="ARBA" id="ARBA00022692"/>
    </source>
</evidence>
<organism evidence="9 10">
    <name type="scientific">Haloferax chudinovii</name>
    <dbReference type="NCBI Taxonomy" id="1109010"/>
    <lineage>
        <taxon>Archaea</taxon>
        <taxon>Methanobacteriati</taxon>
        <taxon>Methanobacteriota</taxon>
        <taxon>Stenosarchaea group</taxon>
        <taxon>Halobacteria</taxon>
        <taxon>Halobacteriales</taxon>
        <taxon>Haloferacaceae</taxon>
        <taxon>Haloferax</taxon>
    </lineage>
</organism>
<feature type="domain" description="ABC transmembrane type-1" evidence="8">
    <location>
        <begin position="89"/>
        <end position="306"/>
    </location>
</feature>
<comment type="similarity">
    <text evidence="7">Belongs to the binding-protein-dependent transport system permease family.</text>
</comment>
<dbReference type="Gene3D" id="1.10.3720.10">
    <property type="entry name" value="MetI-like"/>
    <property type="match status" value="1"/>
</dbReference>
<comment type="subcellular location">
    <subcellularLocation>
        <location evidence="1 7">Cell membrane</location>
        <topology evidence="1 7">Multi-pass membrane protein</topology>
    </subcellularLocation>
</comment>
<dbReference type="PANTHER" id="PTHR43005:SF1">
    <property type="entry name" value="SPERMIDINE_PUTRESCINE TRANSPORT SYSTEM PERMEASE PROTEIN"/>
    <property type="match status" value="1"/>
</dbReference>
<dbReference type="RefSeq" id="WP_390246179.1">
    <property type="nucleotide sequence ID" value="NZ_JBHTAB010000009.1"/>
</dbReference>
<dbReference type="Pfam" id="PF00528">
    <property type="entry name" value="BPD_transp_1"/>
    <property type="match status" value="1"/>
</dbReference>
<dbReference type="CDD" id="cd06261">
    <property type="entry name" value="TM_PBP2"/>
    <property type="match status" value="1"/>
</dbReference>
<evidence type="ECO:0000313" key="10">
    <source>
        <dbReference type="Proteomes" id="UP001596460"/>
    </source>
</evidence>
<evidence type="ECO:0000256" key="5">
    <source>
        <dbReference type="ARBA" id="ARBA00022989"/>
    </source>
</evidence>
<keyword evidence="6 7" id="KW-0472">Membrane</keyword>
<dbReference type="PANTHER" id="PTHR43005">
    <property type="entry name" value="BLR7065 PROTEIN"/>
    <property type="match status" value="1"/>
</dbReference>
<protein>
    <submittedName>
        <fullName evidence="9">Carbohydrate ABC transporter permease</fullName>
    </submittedName>
</protein>
<feature type="transmembrane region" description="Helical" evidence="7">
    <location>
        <begin position="126"/>
        <end position="147"/>
    </location>
</feature>
<evidence type="ECO:0000256" key="3">
    <source>
        <dbReference type="ARBA" id="ARBA00022475"/>
    </source>
</evidence>
<dbReference type="InterPro" id="IPR035906">
    <property type="entry name" value="MetI-like_sf"/>
</dbReference>
<keyword evidence="5 7" id="KW-1133">Transmembrane helix</keyword>
<feature type="transmembrane region" description="Helical" evidence="7">
    <location>
        <begin position="285"/>
        <end position="307"/>
    </location>
</feature>
<dbReference type="AlphaFoldDB" id="A0ABD5XHE7"/>
<sequence length="316" mass="35492">MSLESETSFTIPETKYEKIRYRASQFANDHILLVLLGPAILAITAIFVYPVFYLFRQSLYLTIPGSVERFVGIQNFVTMFQRASFWDYFLNTLIYSFGSLVISLGTGLVIALAINHVTHSKLRDVYSTLLMFSWAIPLAVVALIWKWMFTGNQLGFFNMALMDLGLISSPISWLATQQFAMLAVTLTDAWARMPFAMLLLLAGLQSIPEHMYDAAKVDGATTFQTFRAITVQYLRPYIAIVALINWMFAFRAFAVVFPMTKGGPGTSTTIFSIHIYREGMINFNYGYASAVAVFIIGITLVVATFYVTKVMGGMEE</sequence>
<evidence type="ECO:0000256" key="7">
    <source>
        <dbReference type="RuleBase" id="RU363032"/>
    </source>
</evidence>
<evidence type="ECO:0000256" key="6">
    <source>
        <dbReference type="ARBA" id="ARBA00023136"/>
    </source>
</evidence>
<dbReference type="EMBL" id="JBHTAB010000009">
    <property type="protein sequence ID" value="MFC7130695.1"/>
    <property type="molecule type" value="Genomic_DNA"/>
</dbReference>
<dbReference type="InterPro" id="IPR000515">
    <property type="entry name" value="MetI-like"/>
</dbReference>
<evidence type="ECO:0000259" key="8">
    <source>
        <dbReference type="PROSITE" id="PS50928"/>
    </source>
</evidence>